<protein>
    <submittedName>
        <fullName evidence="1">Uncharacterized protein</fullName>
    </submittedName>
</protein>
<gene>
    <name evidence="1" type="ORF">METZ01_LOCUS503925</name>
</gene>
<organism evidence="1">
    <name type="scientific">marine metagenome</name>
    <dbReference type="NCBI Taxonomy" id="408172"/>
    <lineage>
        <taxon>unclassified sequences</taxon>
        <taxon>metagenomes</taxon>
        <taxon>ecological metagenomes</taxon>
    </lineage>
</organism>
<sequence length="54" mass="6410">MLTLLLSFLLTLLLGFLFVRFFLRYGRPIDNNGFNWLGDTRFNDLRLETQAQTQ</sequence>
<reference evidence="1" key="1">
    <citation type="submission" date="2018-05" db="EMBL/GenBank/DDBJ databases">
        <authorList>
            <person name="Lanie J.A."/>
            <person name="Ng W.-L."/>
            <person name="Kazmierczak K.M."/>
            <person name="Andrzejewski T.M."/>
            <person name="Davidsen T.M."/>
            <person name="Wayne K.J."/>
            <person name="Tettelin H."/>
            <person name="Glass J.I."/>
            <person name="Rusch D."/>
            <person name="Podicherti R."/>
            <person name="Tsui H.-C.T."/>
            <person name="Winkler M.E."/>
        </authorList>
    </citation>
    <scope>NUCLEOTIDE SEQUENCE</scope>
</reference>
<accession>A0A383E2X5</accession>
<dbReference type="AlphaFoldDB" id="A0A383E2X5"/>
<proteinExistence type="predicted"/>
<evidence type="ECO:0000313" key="1">
    <source>
        <dbReference type="EMBL" id="SVE51071.1"/>
    </source>
</evidence>
<name>A0A383E2X5_9ZZZZ</name>
<dbReference type="EMBL" id="UINC01222331">
    <property type="protein sequence ID" value="SVE51071.1"/>
    <property type="molecule type" value="Genomic_DNA"/>
</dbReference>